<keyword evidence="11" id="KW-1185">Reference proteome</keyword>
<dbReference type="Proteomes" id="UP000450012">
    <property type="component" value="Unassembled WGS sequence"/>
</dbReference>
<evidence type="ECO:0000256" key="3">
    <source>
        <dbReference type="ARBA" id="ARBA00022723"/>
    </source>
</evidence>
<dbReference type="RefSeq" id="WP_161016781.1">
    <property type="nucleotide sequence ID" value="NZ_WWCK01000008.1"/>
</dbReference>
<dbReference type="GO" id="GO:0005886">
    <property type="term" value="C:plasma membrane"/>
    <property type="evidence" value="ECO:0007669"/>
    <property type="project" value="TreeGrafter"/>
</dbReference>
<evidence type="ECO:0000256" key="4">
    <source>
        <dbReference type="ARBA" id="ARBA00022729"/>
    </source>
</evidence>
<feature type="transmembrane region" description="Helical" evidence="7">
    <location>
        <begin position="94"/>
        <end position="112"/>
    </location>
</feature>
<reference evidence="10 11" key="1">
    <citation type="submission" date="2019-12" db="EMBL/GenBank/DDBJ databases">
        <title>Novel species isolated from a subtropical stream in China.</title>
        <authorList>
            <person name="Lu H."/>
        </authorList>
    </citation>
    <scope>NUCLEOTIDE SEQUENCE [LARGE SCALE GENOMIC DNA]</scope>
    <source>
        <strain evidence="10 11">FT55W</strain>
    </source>
</reference>
<evidence type="ECO:0000256" key="5">
    <source>
        <dbReference type="ARBA" id="ARBA00022748"/>
    </source>
</evidence>
<dbReference type="FunFam" id="1.10.8.640:FF:000001">
    <property type="entry name" value="Cytochrome c-type biogenesis protein"/>
    <property type="match status" value="1"/>
</dbReference>
<dbReference type="GO" id="GO:0017004">
    <property type="term" value="P:cytochrome complex assembly"/>
    <property type="evidence" value="ECO:0007669"/>
    <property type="project" value="UniProtKB-KW"/>
</dbReference>
<dbReference type="InterPro" id="IPR005616">
    <property type="entry name" value="CcmH/CycL/Ccl2/NrfF_N"/>
</dbReference>
<evidence type="ECO:0000256" key="2">
    <source>
        <dbReference type="ARBA" id="ARBA00022617"/>
    </source>
</evidence>
<protein>
    <recommendedName>
        <fullName evidence="7">Cytochrome c-type biogenesis protein</fullName>
    </recommendedName>
</protein>
<keyword evidence="7" id="KW-0472">Membrane</keyword>
<evidence type="ECO:0000256" key="8">
    <source>
        <dbReference type="SAM" id="MobiDB-lite"/>
    </source>
</evidence>
<feature type="region of interest" description="Disordered" evidence="8">
    <location>
        <begin position="122"/>
        <end position="146"/>
    </location>
</feature>
<organism evidence="10 11">
    <name type="scientific">Duganella rivi</name>
    <dbReference type="NCBI Taxonomy" id="2666083"/>
    <lineage>
        <taxon>Bacteria</taxon>
        <taxon>Pseudomonadati</taxon>
        <taxon>Pseudomonadota</taxon>
        <taxon>Betaproteobacteria</taxon>
        <taxon>Burkholderiales</taxon>
        <taxon>Oxalobacteraceae</taxon>
        <taxon>Telluria group</taxon>
        <taxon>Duganella</taxon>
    </lineage>
</organism>
<comment type="similarity">
    <text evidence="1 7">Belongs to the CcmH/CycL/Ccl2/NrfF family.</text>
</comment>
<feature type="compositionally biased region" description="Basic and acidic residues" evidence="8">
    <location>
        <begin position="131"/>
        <end position="146"/>
    </location>
</feature>
<dbReference type="GO" id="GO:0046872">
    <property type="term" value="F:metal ion binding"/>
    <property type="evidence" value="ECO:0007669"/>
    <property type="project" value="UniProtKB-KW"/>
</dbReference>
<keyword evidence="7" id="KW-1133">Transmembrane helix</keyword>
<proteinExistence type="inferred from homology"/>
<evidence type="ECO:0000313" key="10">
    <source>
        <dbReference type="EMBL" id="MYM70293.1"/>
    </source>
</evidence>
<keyword evidence="4 7" id="KW-0732">Signal</keyword>
<evidence type="ECO:0000256" key="7">
    <source>
        <dbReference type="RuleBase" id="RU364112"/>
    </source>
</evidence>
<dbReference type="PANTHER" id="PTHR47870">
    <property type="entry name" value="CYTOCHROME C-TYPE BIOGENESIS PROTEIN CCMH"/>
    <property type="match status" value="1"/>
</dbReference>
<dbReference type="Gene3D" id="1.10.8.640">
    <property type="entry name" value="Cytochrome C biogenesis protein"/>
    <property type="match status" value="1"/>
</dbReference>
<accession>A0A7X4GVF6</accession>
<keyword evidence="3 7" id="KW-0479">Metal-binding</keyword>
<dbReference type="AlphaFoldDB" id="A0A7X4GVF6"/>
<evidence type="ECO:0000256" key="6">
    <source>
        <dbReference type="ARBA" id="ARBA00023004"/>
    </source>
</evidence>
<dbReference type="PANTHER" id="PTHR47870:SF1">
    <property type="entry name" value="CYTOCHROME C-TYPE BIOGENESIS PROTEIN CCMH"/>
    <property type="match status" value="1"/>
</dbReference>
<comment type="function">
    <text evidence="7">Possible subunit of a heme lyase.</text>
</comment>
<dbReference type="InterPro" id="IPR038297">
    <property type="entry name" value="CcmH/CycL/NrfF/Ccl2_sf"/>
</dbReference>
<gene>
    <name evidence="10" type="ORF">GTP45_26310</name>
</gene>
<evidence type="ECO:0000256" key="1">
    <source>
        <dbReference type="ARBA" id="ARBA00010342"/>
    </source>
</evidence>
<dbReference type="Pfam" id="PF03918">
    <property type="entry name" value="CcmH"/>
    <property type="match status" value="1"/>
</dbReference>
<keyword evidence="2 7" id="KW-0349">Heme</keyword>
<dbReference type="CDD" id="cd16378">
    <property type="entry name" value="CcmH_N"/>
    <property type="match status" value="1"/>
</dbReference>
<comment type="caution">
    <text evidence="10">The sequence shown here is derived from an EMBL/GenBank/DDBJ whole genome shotgun (WGS) entry which is preliminary data.</text>
</comment>
<dbReference type="EMBL" id="WWCK01000008">
    <property type="protein sequence ID" value="MYM70293.1"/>
    <property type="molecule type" value="Genomic_DNA"/>
</dbReference>
<feature type="domain" description="CcmH/CycL/Ccl2/NrfF N-terminal" evidence="9">
    <location>
        <begin position="9"/>
        <end position="139"/>
    </location>
</feature>
<evidence type="ECO:0000259" key="9">
    <source>
        <dbReference type="Pfam" id="PF03918"/>
    </source>
</evidence>
<name>A0A7X4GVF6_9BURK</name>
<feature type="chain" id="PRO_5031591197" description="Cytochrome c-type biogenesis protein" evidence="7">
    <location>
        <begin position="19"/>
        <end position="146"/>
    </location>
</feature>
<keyword evidence="6 7" id="KW-0408">Iron</keyword>
<evidence type="ECO:0000313" key="11">
    <source>
        <dbReference type="Proteomes" id="UP000450012"/>
    </source>
</evidence>
<keyword evidence="7" id="KW-0812">Transmembrane</keyword>
<feature type="signal peptide" evidence="7">
    <location>
        <begin position="1"/>
        <end position="18"/>
    </location>
</feature>
<dbReference type="InterPro" id="IPR051263">
    <property type="entry name" value="C-type_cytochrome_biogenesis"/>
</dbReference>
<sequence>MVKLIAALMMALALAAQAETDLDKRAAALEEELRCLVCQNQTIADSHAGLAADLRREVREQLAQGKSEQEVLDFMVQRYGDFVLYRPPVKSTTWLLWFGPFLLLAAGAVLLVSRLRAARSRAAEPSPSEEELARARALLDNDKEQP</sequence>
<keyword evidence="5" id="KW-0201">Cytochrome c-type biogenesis</keyword>